<evidence type="ECO:0000313" key="2">
    <source>
        <dbReference type="EMBL" id="SBS83771.1"/>
    </source>
</evidence>
<dbReference type="EMBL" id="FLQW01000421">
    <property type="protein sequence ID" value="SBS83771.1"/>
    <property type="molecule type" value="Genomic_DNA"/>
</dbReference>
<proteinExistence type="predicted"/>
<dbReference type="GO" id="GO:0006401">
    <property type="term" value="P:RNA catabolic process"/>
    <property type="evidence" value="ECO:0007669"/>
    <property type="project" value="InterPro"/>
</dbReference>
<dbReference type="InterPro" id="IPR013924">
    <property type="entry name" value="RNase_H2_suC"/>
</dbReference>
<evidence type="ECO:0000256" key="1">
    <source>
        <dbReference type="SAM" id="MobiDB-lite"/>
    </source>
</evidence>
<organism evidence="2 3">
    <name type="scientific">Plasmodium malariae</name>
    <dbReference type="NCBI Taxonomy" id="5858"/>
    <lineage>
        <taxon>Eukaryota</taxon>
        <taxon>Sar</taxon>
        <taxon>Alveolata</taxon>
        <taxon>Apicomplexa</taxon>
        <taxon>Aconoidasida</taxon>
        <taxon>Haemosporida</taxon>
        <taxon>Plasmodiidae</taxon>
        <taxon>Plasmodium</taxon>
        <taxon>Plasmodium (Plasmodium)</taxon>
    </lineage>
</organism>
<protein>
    <submittedName>
        <fullName evidence="2">Ribonuclease H2 subunit C, putative</fullName>
    </submittedName>
</protein>
<name>A0A1A8VTG3_PLAMA</name>
<sequence>MYSFFGEDTKEEEKLLQTILKSKDDELPDIVKEITTSHLVQRLKKKEEGSVKSESTDIFPIKNENSSVTNSEMEVITNKNKIKKKDYGMGQDHRKDDPHTSDELLNVHLNTNIFSFHIKRNGKINADVFFLPYKSKDNKDMITEYTYNYDYYDIYPKNIEMTNKCFHANKRKLEQSDELLPANKKVRVKQEVVEGEEGKEERHETDDMLNSSKKNNEHENTNFQKFLVHFRGRLFIGNNVKYAFFKTKTYLATIQNWEAAKREGEVVEREDEEGELLYANKKIQTYNLINDATYWKQDEYPDISDQNIQKLLFFLIVPPLKSYSEGEQTDHDVVF</sequence>
<dbReference type="Pfam" id="PF08615">
    <property type="entry name" value="RNase_H2_suC"/>
    <property type="match status" value="1"/>
</dbReference>
<evidence type="ECO:0000313" key="3">
    <source>
        <dbReference type="Proteomes" id="UP000078597"/>
    </source>
</evidence>
<dbReference type="Proteomes" id="UP000078597">
    <property type="component" value="Unassembled WGS sequence"/>
</dbReference>
<reference evidence="3" key="1">
    <citation type="submission" date="2016-05" db="EMBL/GenBank/DDBJ databases">
        <authorList>
            <person name="Naeem Raeece"/>
        </authorList>
    </citation>
    <scope>NUCLEOTIDE SEQUENCE [LARGE SCALE GENOMIC DNA]</scope>
</reference>
<dbReference type="AlphaFoldDB" id="A0A1A8VTG3"/>
<feature type="region of interest" description="Disordered" evidence="1">
    <location>
        <begin position="191"/>
        <end position="216"/>
    </location>
</feature>
<dbReference type="GO" id="GO:0032299">
    <property type="term" value="C:ribonuclease H2 complex"/>
    <property type="evidence" value="ECO:0007669"/>
    <property type="project" value="InterPro"/>
</dbReference>
<accession>A0A1A8VTG3</accession>
<gene>
    <name evidence="2" type="ORF">PMALA_007900</name>
</gene>
<dbReference type="VEuPathDB" id="PlasmoDB:PmUG01_07026700"/>